<keyword evidence="3" id="KW-1185">Reference proteome</keyword>
<evidence type="ECO:0008006" key="4">
    <source>
        <dbReference type="Google" id="ProtNLM"/>
    </source>
</evidence>
<organism evidence="2 3">
    <name type="scientific">Pseudonocardia nematodicida</name>
    <dbReference type="NCBI Taxonomy" id="1206997"/>
    <lineage>
        <taxon>Bacteria</taxon>
        <taxon>Bacillati</taxon>
        <taxon>Actinomycetota</taxon>
        <taxon>Actinomycetes</taxon>
        <taxon>Pseudonocardiales</taxon>
        <taxon>Pseudonocardiaceae</taxon>
        <taxon>Pseudonocardia</taxon>
    </lineage>
</organism>
<evidence type="ECO:0000256" key="1">
    <source>
        <dbReference type="SAM" id="SignalP"/>
    </source>
</evidence>
<dbReference type="Proteomes" id="UP001494902">
    <property type="component" value="Unassembled WGS sequence"/>
</dbReference>
<dbReference type="RefSeq" id="WP_349298377.1">
    <property type="nucleotide sequence ID" value="NZ_JBEDNQ010000004.1"/>
</dbReference>
<sequence length="124" mass="12224">MRKTLRIAAASALALPLTLGAAGVAFADDVTETQTQGVVGAASGLQNAATGQANGSVAPVTQANPAANASDIAGLSDFANEGVVDGSSQEIVQDNSIDSSNEQANAAEIAQSQRTVLDQVTGLG</sequence>
<accession>A0ABV1KD81</accession>
<feature type="signal peptide" evidence="1">
    <location>
        <begin position="1"/>
        <end position="27"/>
    </location>
</feature>
<dbReference type="EMBL" id="JBEDNQ010000004">
    <property type="protein sequence ID" value="MEQ3551313.1"/>
    <property type="molecule type" value="Genomic_DNA"/>
</dbReference>
<evidence type="ECO:0000313" key="2">
    <source>
        <dbReference type="EMBL" id="MEQ3551313.1"/>
    </source>
</evidence>
<protein>
    <recommendedName>
        <fullName evidence="4">Secreted protein</fullName>
    </recommendedName>
</protein>
<evidence type="ECO:0000313" key="3">
    <source>
        <dbReference type="Proteomes" id="UP001494902"/>
    </source>
</evidence>
<proteinExistence type="predicted"/>
<gene>
    <name evidence="2" type="ORF">WIS52_12610</name>
</gene>
<keyword evidence="1" id="KW-0732">Signal</keyword>
<reference evidence="2 3" key="1">
    <citation type="submission" date="2024-03" db="EMBL/GenBank/DDBJ databases">
        <title>Draft genome sequence of Pseudonocardia nematodicida JCM 31783.</title>
        <authorList>
            <person name="Butdee W."/>
            <person name="Duangmal K."/>
        </authorList>
    </citation>
    <scope>NUCLEOTIDE SEQUENCE [LARGE SCALE GENOMIC DNA]</scope>
    <source>
        <strain evidence="2 3">JCM 31783</strain>
    </source>
</reference>
<feature type="chain" id="PRO_5047182709" description="Secreted protein" evidence="1">
    <location>
        <begin position="28"/>
        <end position="124"/>
    </location>
</feature>
<name>A0ABV1KD81_9PSEU</name>
<comment type="caution">
    <text evidence="2">The sequence shown here is derived from an EMBL/GenBank/DDBJ whole genome shotgun (WGS) entry which is preliminary data.</text>
</comment>